<accession>A0A9N9KFU6</accession>
<dbReference type="PANTHER" id="PTHR35385">
    <property type="entry name" value="PROTEIN B, PUTATIVE-RELATED-RELATED"/>
    <property type="match status" value="1"/>
</dbReference>
<evidence type="ECO:0000259" key="1">
    <source>
        <dbReference type="Pfam" id="PF10551"/>
    </source>
</evidence>
<evidence type="ECO:0000313" key="2">
    <source>
        <dbReference type="EMBL" id="CAG8828677.1"/>
    </source>
</evidence>
<dbReference type="Pfam" id="PF10551">
    <property type="entry name" value="MULE"/>
    <property type="match status" value="1"/>
</dbReference>
<dbReference type="InterPro" id="IPR018289">
    <property type="entry name" value="MULE_transposase_dom"/>
</dbReference>
<proteinExistence type="predicted"/>
<keyword evidence="3" id="KW-1185">Reference proteome</keyword>
<organism evidence="2 3">
    <name type="scientific">Cetraspora pellucida</name>
    <dbReference type="NCBI Taxonomy" id="1433469"/>
    <lineage>
        <taxon>Eukaryota</taxon>
        <taxon>Fungi</taxon>
        <taxon>Fungi incertae sedis</taxon>
        <taxon>Mucoromycota</taxon>
        <taxon>Glomeromycotina</taxon>
        <taxon>Glomeromycetes</taxon>
        <taxon>Diversisporales</taxon>
        <taxon>Gigasporaceae</taxon>
        <taxon>Cetraspora</taxon>
    </lineage>
</organism>
<dbReference type="EMBL" id="CAJVQA010060942">
    <property type="protein sequence ID" value="CAG8828677.1"/>
    <property type="molecule type" value="Genomic_DNA"/>
</dbReference>
<name>A0A9N9KFU6_9GLOM</name>
<comment type="caution">
    <text evidence="2">The sequence shown here is derived from an EMBL/GenBank/DDBJ whole genome shotgun (WGS) entry which is preliminary data.</text>
</comment>
<feature type="domain" description="MULE transposase" evidence="1">
    <location>
        <begin position="82"/>
        <end position="165"/>
    </location>
</feature>
<reference evidence="2" key="1">
    <citation type="submission" date="2021-06" db="EMBL/GenBank/DDBJ databases">
        <authorList>
            <person name="Kallberg Y."/>
            <person name="Tangrot J."/>
            <person name="Rosling A."/>
        </authorList>
    </citation>
    <scope>NUCLEOTIDE SEQUENCE</scope>
    <source>
        <strain evidence="2">FL966</strain>
    </source>
</reference>
<dbReference type="Proteomes" id="UP000789759">
    <property type="component" value="Unassembled WGS sequence"/>
</dbReference>
<gene>
    <name evidence="2" type="ORF">CPELLU_LOCUS20425</name>
</gene>
<dbReference type="AlphaFoldDB" id="A0A9N9KFU6"/>
<feature type="non-terminal residue" evidence="2">
    <location>
        <position position="1"/>
    </location>
</feature>
<sequence>AQNGEDMFDQLEKEVAEFNHNNKGNAWMQKYIAPEKDDFGQPFILVIITNLMMRCHTLKEAGELVYMDTTAGLDVLNTPFTILSTSTPAGGLPLGVIIASDESANTFTKALEILKCLILSAGFGEHGTALGPQVIMTDDCKAEKTALYNTWKNATLLLCVFHFLQAMWQWLWDGKHEARIRILKDIVFK</sequence>
<evidence type="ECO:0000313" key="3">
    <source>
        <dbReference type="Proteomes" id="UP000789759"/>
    </source>
</evidence>
<dbReference type="PANTHER" id="PTHR35385:SF2">
    <property type="entry name" value="PROTEIN B, PUTATIVE-RELATED"/>
    <property type="match status" value="1"/>
</dbReference>
<feature type="non-terminal residue" evidence="2">
    <location>
        <position position="189"/>
    </location>
</feature>
<protein>
    <submittedName>
        <fullName evidence="2">17452_t:CDS:1</fullName>
    </submittedName>
</protein>
<dbReference type="OrthoDB" id="2410897at2759"/>